<dbReference type="Pfam" id="PF03992">
    <property type="entry name" value="ABM"/>
    <property type="match status" value="1"/>
</dbReference>
<dbReference type="InterPro" id="IPR011008">
    <property type="entry name" value="Dimeric_a/b-barrel"/>
</dbReference>
<organism evidence="2 3">
    <name type="scientific">Vibrio sagamiensis NBRC 104589</name>
    <dbReference type="NCBI Taxonomy" id="1219064"/>
    <lineage>
        <taxon>Bacteria</taxon>
        <taxon>Pseudomonadati</taxon>
        <taxon>Pseudomonadota</taxon>
        <taxon>Gammaproteobacteria</taxon>
        <taxon>Vibrionales</taxon>
        <taxon>Vibrionaceae</taxon>
        <taxon>Vibrio</taxon>
    </lineage>
</organism>
<dbReference type="EMBL" id="BJXJ01000031">
    <property type="protein sequence ID" value="GEM76730.1"/>
    <property type="molecule type" value="Genomic_DNA"/>
</dbReference>
<accession>A0A511QHD7</accession>
<comment type="caution">
    <text evidence="2">The sequence shown here is derived from an EMBL/GenBank/DDBJ whole genome shotgun (WGS) entry which is preliminary data.</text>
</comment>
<dbReference type="SUPFAM" id="SSF54909">
    <property type="entry name" value="Dimeric alpha+beta barrel"/>
    <property type="match status" value="1"/>
</dbReference>
<gene>
    <name evidence="2" type="ORF">VSA01S_28420</name>
</gene>
<evidence type="ECO:0000259" key="1">
    <source>
        <dbReference type="Pfam" id="PF03992"/>
    </source>
</evidence>
<dbReference type="Proteomes" id="UP000321922">
    <property type="component" value="Unassembled WGS sequence"/>
</dbReference>
<keyword evidence="2" id="KW-0503">Monooxygenase</keyword>
<proteinExistence type="predicted"/>
<dbReference type="RefSeq" id="WP_039980111.1">
    <property type="nucleotide sequence ID" value="NZ_BAOJ01000027.1"/>
</dbReference>
<name>A0A511QHD7_9VIBR</name>
<protein>
    <submittedName>
        <fullName evidence="2">Antibiotic biosynthesis monooxygenase</fullName>
    </submittedName>
</protein>
<reference evidence="2 3" key="1">
    <citation type="submission" date="2019-07" db="EMBL/GenBank/DDBJ databases">
        <title>Whole genome shotgun sequence of Vibrio sagamiensis NBRC 104589.</title>
        <authorList>
            <person name="Hosoyama A."/>
            <person name="Uohara A."/>
            <person name="Ohji S."/>
            <person name="Ichikawa N."/>
        </authorList>
    </citation>
    <scope>NUCLEOTIDE SEQUENCE [LARGE SCALE GENOMIC DNA]</scope>
    <source>
        <strain evidence="2 3">NBRC 104589</strain>
    </source>
</reference>
<dbReference type="InterPro" id="IPR007138">
    <property type="entry name" value="ABM_dom"/>
</dbReference>
<feature type="domain" description="ABM" evidence="1">
    <location>
        <begin position="12"/>
        <end position="69"/>
    </location>
</feature>
<dbReference type="OrthoDB" id="9812192at2"/>
<dbReference type="GO" id="GO:0004497">
    <property type="term" value="F:monooxygenase activity"/>
    <property type="evidence" value="ECO:0007669"/>
    <property type="project" value="UniProtKB-KW"/>
</dbReference>
<keyword evidence="3" id="KW-1185">Reference proteome</keyword>
<evidence type="ECO:0000313" key="2">
    <source>
        <dbReference type="EMBL" id="GEM76730.1"/>
    </source>
</evidence>
<dbReference type="AlphaFoldDB" id="A0A511QHD7"/>
<evidence type="ECO:0000313" key="3">
    <source>
        <dbReference type="Proteomes" id="UP000321922"/>
    </source>
</evidence>
<sequence length="91" mass="10584">MSKITLKGYILVPEQDLQIVKRELSNHKKLTLKEQGCISFSVSENSDNPLRFDVFEEFVDKAAFEQHQARVKSSYWGKVTLNVKRHYKILG</sequence>
<dbReference type="Gene3D" id="3.30.70.100">
    <property type="match status" value="1"/>
</dbReference>
<keyword evidence="2" id="KW-0560">Oxidoreductase</keyword>